<accession>A0ABY5SG55</accession>
<sequence>MNWIAIQPYYKVVREVIGQEQTTVTQDREMYLYHDRIITRYREFGIVDVFDLSYRRMGSGGGIFYLHTNRGVFSYTVNTDPSSFIEAFKGLK</sequence>
<proteinExistence type="predicted"/>
<protein>
    <recommendedName>
        <fullName evidence="3">Bacterial Pleckstrin homology domain-containing protein</fullName>
    </recommendedName>
</protein>
<evidence type="ECO:0008006" key="3">
    <source>
        <dbReference type="Google" id="ProtNLM"/>
    </source>
</evidence>
<name>A0ABY5SG55_9BACL</name>
<evidence type="ECO:0000313" key="2">
    <source>
        <dbReference type="Proteomes" id="UP001057877"/>
    </source>
</evidence>
<reference evidence="1" key="1">
    <citation type="submission" date="2022-01" db="EMBL/GenBank/DDBJ databases">
        <title>Paenibacillus spongiae sp. nov., isolated from marine sponge.</title>
        <authorList>
            <person name="Li Z."/>
            <person name="Zhang M."/>
        </authorList>
    </citation>
    <scope>NUCLEOTIDE SEQUENCE</scope>
    <source>
        <strain evidence="1">PHS-Z3</strain>
    </source>
</reference>
<evidence type="ECO:0000313" key="1">
    <source>
        <dbReference type="EMBL" id="UVI32957.1"/>
    </source>
</evidence>
<keyword evidence="2" id="KW-1185">Reference proteome</keyword>
<dbReference type="RefSeq" id="WP_258389008.1">
    <property type="nucleotide sequence ID" value="NZ_CP091430.1"/>
</dbReference>
<dbReference type="Proteomes" id="UP001057877">
    <property type="component" value="Chromosome"/>
</dbReference>
<dbReference type="EMBL" id="CP091430">
    <property type="protein sequence ID" value="UVI32957.1"/>
    <property type="molecule type" value="Genomic_DNA"/>
</dbReference>
<organism evidence="1 2">
    <name type="scientific">Paenibacillus spongiae</name>
    <dbReference type="NCBI Taxonomy" id="2909671"/>
    <lineage>
        <taxon>Bacteria</taxon>
        <taxon>Bacillati</taxon>
        <taxon>Bacillota</taxon>
        <taxon>Bacilli</taxon>
        <taxon>Bacillales</taxon>
        <taxon>Paenibacillaceae</taxon>
        <taxon>Paenibacillus</taxon>
    </lineage>
</organism>
<gene>
    <name evidence="1" type="ORF">L1F29_14450</name>
</gene>